<dbReference type="RefSeq" id="WP_162658100.1">
    <property type="nucleotide sequence ID" value="NZ_LR593887.1"/>
</dbReference>
<evidence type="ECO:0000313" key="2">
    <source>
        <dbReference type="Proteomes" id="UP000464378"/>
    </source>
</evidence>
<sequence length="162" mass="18941">MNAKMGMFEAATELAAKGREMLQRREYDSELLRSRIEERRALDLRHEWQFLWAAMEAQLGVLNPWALHTVPPEFNLYSPWTFDLRPFGNAPMRVNFFCPSRSKLWVLSTIGYPRTVKKSGETLQFLDWGVLDGNELPIVMAYLQEMEKRIAENKFENTSDHA</sequence>
<dbReference type="EMBL" id="LR586016">
    <property type="protein sequence ID" value="VIP02983.1"/>
    <property type="molecule type" value="Genomic_DNA"/>
</dbReference>
<accession>A0A6C2YPC2</accession>
<protein>
    <submittedName>
        <fullName evidence="1">Uncharacterized protein</fullName>
    </submittedName>
</protein>
<dbReference type="InParanoid" id="A0A6C2YPC2"/>
<evidence type="ECO:0000313" key="1">
    <source>
        <dbReference type="EMBL" id="VIP02983.1"/>
    </source>
</evidence>
<dbReference type="Proteomes" id="UP000464378">
    <property type="component" value="Chromosome"/>
</dbReference>
<keyword evidence="2" id="KW-1185">Reference proteome</keyword>
<dbReference type="AlphaFoldDB" id="A0A6C2YPC2"/>
<proteinExistence type="predicted"/>
<dbReference type="KEGG" id="tim:GMBLW1_09770"/>
<organism evidence="1">
    <name type="scientific">Tuwongella immobilis</name>
    <dbReference type="NCBI Taxonomy" id="692036"/>
    <lineage>
        <taxon>Bacteria</taxon>
        <taxon>Pseudomonadati</taxon>
        <taxon>Planctomycetota</taxon>
        <taxon>Planctomycetia</taxon>
        <taxon>Gemmatales</taxon>
        <taxon>Gemmataceae</taxon>
        <taxon>Tuwongella</taxon>
    </lineage>
</organism>
<dbReference type="EMBL" id="LR593887">
    <property type="protein sequence ID" value="VTS03037.1"/>
    <property type="molecule type" value="Genomic_DNA"/>
</dbReference>
<name>A0A6C2YPC2_9BACT</name>
<reference evidence="1" key="1">
    <citation type="submission" date="2019-04" db="EMBL/GenBank/DDBJ databases">
        <authorList>
            <consortium name="Science for Life Laboratories"/>
        </authorList>
    </citation>
    <scope>NUCLEOTIDE SEQUENCE</scope>
    <source>
        <strain evidence="1">MBLW1</strain>
    </source>
</reference>
<gene>
    <name evidence="1" type="ORF">GMBLW1_09770</name>
</gene>